<dbReference type="HOGENOM" id="CLU_023193_1_0_1"/>
<comment type="subcellular location">
    <subcellularLocation>
        <location evidence="1">Nucleus</location>
    </subcellularLocation>
</comment>
<keyword evidence="8" id="KW-1185">Reference proteome</keyword>
<dbReference type="Gene3D" id="1.10.10.10">
    <property type="entry name" value="Winged helix-like DNA-binding domain superfamily/Winged helix DNA-binding domain"/>
    <property type="match status" value="1"/>
</dbReference>
<keyword evidence="3" id="KW-0539">Nucleus</keyword>
<feature type="domain" description="HTH La-type RNA-binding" evidence="6">
    <location>
        <begin position="40"/>
        <end position="130"/>
    </location>
</feature>
<dbReference type="InterPro" id="IPR018606">
    <property type="entry name" value="Arb1"/>
</dbReference>
<dbReference type="InterPro" id="IPR036388">
    <property type="entry name" value="WH-like_DNA-bd_sf"/>
</dbReference>
<dbReference type="STRING" id="1043005.A0A074ZPL3"/>
<name>A0A074ZPL3_AURSE</name>
<dbReference type="PANTHER" id="PTHR22792">
    <property type="entry name" value="LUPUS LA PROTEIN-RELATED"/>
    <property type="match status" value="1"/>
</dbReference>
<evidence type="ECO:0000256" key="4">
    <source>
        <dbReference type="PROSITE-ProRule" id="PRU00332"/>
    </source>
</evidence>
<dbReference type="InterPro" id="IPR045180">
    <property type="entry name" value="La_dom_prot"/>
</dbReference>
<feature type="compositionally biased region" description="Polar residues" evidence="5">
    <location>
        <begin position="15"/>
        <end position="27"/>
    </location>
</feature>
<dbReference type="PRINTS" id="PR00302">
    <property type="entry name" value="LUPUSLA"/>
</dbReference>
<organism evidence="7 8">
    <name type="scientific">Aureobasidium subglaciale (strain EXF-2481)</name>
    <name type="common">Aureobasidium pullulans var. subglaciale</name>
    <dbReference type="NCBI Taxonomy" id="1043005"/>
    <lineage>
        <taxon>Eukaryota</taxon>
        <taxon>Fungi</taxon>
        <taxon>Dikarya</taxon>
        <taxon>Ascomycota</taxon>
        <taxon>Pezizomycotina</taxon>
        <taxon>Dothideomycetes</taxon>
        <taxon>Dothideomycetidae</taxon>
        <taxon>Dothideales</taxon>
        <taxon>Saccotheciaceae</taxon>
        <taxon>Aureobasidium</taxon>
    </lineage>
</organism>
<dbReference type="PROSITE" id="PS50961">
    <property type="entry name" value="HTH_LA"/>
    <property type="match status" value="1"/>
</dbReference>
<evidence type="ECO:0000256" key="1">
    <source>
        <dbReference type="ARBA" id="ARBA00004123"/>
    </source>
</evidence>
<dbReference type="InterPro" id="IPR006630">
    <property type="entry name" value="La_HTH"/>
</dbReference>
<proteinExistence type="predicted"/>
<evidence type="ECO:0000259" key="6">
    <source>
        <dbReference type="PROSITE" id="PS50961"/>
    </source>
</evidence>
<evidence type="ECO:0000256" key="3">
    <source>
        <dbReference type="ARBA" id="ARBA00023242"/>
    </source>
</evidence>
<reference evidence="7 8" key="1">
    <citation type="journal article" date="2014" name="BMC Genomics">
        <title>Genome sequencing of four Aureobasidium pullulans varieties: biotechnological potential, stress tolerance, and description of new species.</title>
        <authorList>
            <person name="Gostin Ar C."/>
            <person name="Ohm R.A."/>
            <person name="Kogej T."/>
            <person name="Sonjak S."/>
            <person name="Turk M."/>
            <person name="Zajc J."/>
            <person name="Zalar P."/>
            <person name="Grube M."/>
            <person name="Sun H."/>
            <person name="Han J."/>
            <person name="Sharma A."/>
            <person name="Chiniquy J."/>
            <person name="Ngan C.Y."/>
            <person name="Lipzen A."/>
            <person name="Barry K."/>
            <person name="Grigoriev I.V."/>
            <person name="Gunde-Cimerman N."/>
        </authorList>
    </citation>
    <scope>NUCLEOTIDE SEQUENCE [LARGE SCALE GENOMIC DNA]</scope>
    <source>
        <strain evidence="7 8">EXF-2481</strain>
    </source>
</reference>
<dbReference type="InterPro" id="IPR036390">
    <property type="entry name" value="WH_DNA-bd_sf"/>
</dbReference>
<dbReference type="AlphaFoldDB" id="A0A074ZPL3"/>
<dbReference type="GeneID" id="25362791"/>
<sequence>MEKVDAQPTSPPEDASTTMALQQTTTDKAAEAISKWQPPQYSEHPEGEEIVKQVEYYFSDGNLPNDRYLLDKTGGKENKPVTLKTICGFPRMRKYKPYRSVVESLKKSKLLEIVDDKYIKRRVPLAIAPTVSAEEIQAAKEADQKKKGYVIPADQPWMTKGMMRPTGFEEFFADAPVTPATFKEEQSLYDSLISDITFATRIETAIQRYRARRKFHQQTAQVFNKFMNYGGIECGPKMFGGSDNKDLAEMDAAEIAASTAVHFVSEDVMCSDRWEVDFVGVVKGFLQVMATRIRLDSSHILTDLESSSGQADIARATNVVRNFYNYLLHHNVCPEFETQILAARKICDLADVELFNILVVQERLPGPFNTAVSATYGGTVAGVYGDDQDWDDIGSVDRTLQDCRDILKFAISAHGSQQQYDRVVDVEKFETVYQEQISLEVTKVEMADETIRALYAAAREQKPFLATLGKLHCCRWSYPLAPSFEQSEEALRRQQIEHTMTLWVEEDLLQYCAVGMKIEGEIRELDIGIKWLDQVRAVGPSFFEWLPNELYGKQKAMKAEEEAQQQNSQVLLEDINGFDETVSSQNEDS</sequence>
<feature type="region of interest" description="Disordered" evidence="5">
    <location>
        <begin position="1"/>
        <end position="31"/>
    </location>
</feature>
<gene>
    <name evidence="7" type="ORF">AUEXF2481DRAFT_24598</name>
</gene>
<evidence type="ECO:0000256" key="2">
    <source>
        <dbReference type="ARBA" id="ARBA00022884"/>
    </source>
</evidence>
<dbReference type="Proteomes" id="UP000030641">
    <property type="component" value="Unassembled WGS sequence"/>
</dbReference>
<evidence type="ECO:0000256" key="5">
    <source>
        <dbReference type="SAM" id="MobiDB-lite"/>
    </source>
</evidence>
<evidence type="ECO:0000313" key="7">
    <source>
        <dbReference type="EMBL" id="KER00252.1"/>
    </source>
</evidence>
<dbReference type="InParanoid" id="A0A074ZPL3"/>
<accession>A0A074ZPL3</accession>
<dbReference type="Pfam" id="PF05383">
    <property type="entry name" value="La"/>
    <property type="match status" value="1"/>
</dbReference>
<dbReference type="GO" id="GO:0006396">
    <property type="term" value="P:RNA processing"/>
    <property type="evidence" value="ECO:0007669"/>
    <property type="project" value="InterPro"/>
</dbReference>
<dbReference type="OMA" id="NKPTGFE"/>
<dbReference type="PANTHER" id="PTHR22792:SF140">
    <property type="entry name" value="ACHILLES, ISOFORM A"/>
    <property type="match status" value="1"/>
</dbReference>
<dbReference type="RefSeq" id="XP_013348748.1">
    <property type="nucleotide sequence ID" value="XM_013493294.1"/>
</dbReference>
<keyword evidence="2 4" id="KW-0694">RNA-binding</keyword>
<dbReference type="OrthoDB" id="435402at2759"/>
<dbReference type="GO" id="GO:0033167">
    <property type="term" value="C:ARC complex"/>
    <property type="evidence" value="ECO:0007669"/>
    <property type="project" value="InterPro"/>
</dbReference>
<dbReference type="GO" id="GO:0003729">
    <property type="term" value="F:mRNA binding"/>
    <property type="evidence" value="ECO:0007669"/>
    <property type="project" value="TreeGrafter"/>
</dbReference>
<protein>
    <recommendedName>
        <fullName evidence="6">HTH La-type RNA-binding domain-containing protein</fullName>
    </recommendedName>
</protein>
<dbReference type="EMBL" id="KL584749">
    <property type="protein sequence ID" value="KER00252.1"/>
    <property type="molecule type" value="Genomic_DNA"/>
</dbReference>
<dbReference type="SUPFAM" id="SSF46785">
    <property type="entry name" value="Winged helix' DNA-binding domain"/>
    <property type="match status" value="1"/>
</dbReference>
<dbReference type="GO" id="GO:0031047">
    <property type="term" value="P:regulatory ncRNA-mediated gene silencing"/>
    <property type="evidence" value="ECO:0007669"/>
    <property type="project" value="InterPro"/>
</dbReference>
<evidence type="ECO:0000313" key="8">
    <source>
        <dbReference type="Proteomes" id="UP000030641"/>
    </source>
</evidence>
<dbReference type="InterPro" id="IPR002344">
    <property type="entry name" value="Lupus_La"/>
</dbReference>
<dbReference type="SMART" id="SM00715">
    <property type="entry name" value="LA"/>
    <property type="match status" value="1"/>
</dbReference>
<dbReference type="Pfam" id="PF09692">
    <property type="entry name" value="Arb1"/>
    <property type="match status" value="1"/>
</dbReference>